<evidence type="ECO:0000313" key="1">
    <source>
        <dbReference type="EMBL" id="PRX16579.1"/>
    </source>
</evidence>
<protein>
    <submittedName>
        <fullName evidence="1">Uncharacterized protein</fullName>
    </submittedName>
</protein>
<organism evidence="1 2">
    <name type="scientific">Actinoplanes italicus</name>
    <dbReference type="NCBI Taxonomy" id="113567"/>
    <lineage>
        <taxon>Bacteria</taxon>
        <taxon>Bacillati</taxon>
        <taxon>Actinomycetota</taxon>
        <taxon>Actinomycetes</taxon>
        <taxon>Micromonosporales</taxon>
        <taxon>Micromonosporaceae</taxon>
        <taxon>Actinoplanes</taxon>
    </lineage>
</organism>
<gene>
    <name evidence="1" type="ORF">CLV67_119160</name>
</gene>
<dbReference type="AlphaFoldDB" id="A0A2T0K1A6"/>
<dbReference type="InterPro" id="IPR046179">
    <property type="entry name" value="DUF6188"/>
</dbReference>
<evidence type="ECO:0000313" key="2">
    <source>
        <dbReference type="Proteomes" id="UP000239415"/>
    </source>
</evidence>
<reference evidence="1 2" key="1">
    <citation type="submission" date="2018-03" db="EMBL/GenBank/DDBJ databases">
        <title>Genomic Encyclopedia of Archaeal and Bacterial Type Strains, Phase II (KMG-II): from individual species to whole genera.</title>
        <authorList>
            <person name="Goeker M."/>
        </authorList>
    </citation>
    <scope>NUCLEOTIDE SEQUENCE [LARGE SCALE GENOMIC DNA]</scope>
    <source>
        <strain evidence="1 2">DSM 43146</strain>
    </source>
</reference>
<dbReference type="OrthoDB" id="3429377at2"/>
<comment type="caution">
    <text evidence="1">The sequence shown here is derived from an EMBL/GenBank/DDBJ whole genome shotgun (WGS) entry which is preliminary data.</text>
</comment>
<dbReference type="Pfam" id="PF19686">
    <property type="entry name" value="DUF6188"/>
    <property type="match status" value="1"/>
</dbReference>
<accession>A0A2T0K1A6</accession>
<proteinExistence type="predicted"/>
<sequence>MDDIELTNQLLSALTGHHLLAFRMGIGVRLEFDDDAYHELTIEGELRFPQPDGSQLRGDPIGLTVAEQLIRVLGTTVTAASVDRDGDLTIAFGDDSLIVPCSDMYESWQLKSDAELLIVSMPGGGLAIWQPDGQSYP</sequence>
<dbReference type="EMBL" id="PVMZ01000019">
    <property type="protein sequence ID" value="PRX16579.1"/>
    <property type="molecule type" value="Genomic_DNA"/>
</dbReference>
<dbReference type="Proteomes" id="UP000239415">
    <property type="component" value="Unassembled WGS sequence"/>
</dbReference>
<name>A0A2T0K1A6_9ACTN</name>
<dbReference type="RefSeq" id="WP_106326961.1">
    <property type="nucleotide sequence ID" value="NZ_BOMO01000126.1"/>
</dbReference>
<keyword evidence="2" id="KW-1185">Reference proteome</keyword>